<keyword evidence="2" id="KW-1185">Reference proteome</keyword>
<dbReference type="Proteomes" id="UP000287168">
    <property type="component" value="Unassembled WGS sequence"/>
</dbReference>
<gene>
    <name evidence="1" type="ORF">EP867_13265</name>
</gene>
<organism evidence="1 2">
    <name type="scientific">Falsigemmobacter intermedius</name>
    <dbReference type="NCBI Taxonomy" id="1553448"/>
    <lineage>
        <taxon>Bacteria</taxon>
        <taxon>Pseudomonadati</taxon>
        <taxon>Pseudomonadota</taxon>
        <taxon>Alphaproteobacteria</taxon>
        <taxon>Rhodobacterales</taxon>
        <taxon>Paracoccaceae</taxon>
        <taxon>Falsigemmobacter</taxon>
    </lineage>
</organism>
<dbReference type="EMBL" id="SBLC01000019">
    <property type="protein sequence ID" value="RWY39942.1"/>
    <property type="molecule type" value="Genomic_DNA"/>
</dbReference>
<dbReference type="Pfam" id="PF10649">
    <property type="entry name" value="DUF2478"/>
    <property type="match status" value="1"/>
</dbReference>
<proteinExistence type="predicted"/>
<dbReference type="AlphaFoldDB" id="A0A444M9Y2"/>
<evidence type="ECO:0000313" key="1">
    <source>
        <dbReference type="EMBL" id="RWY39942.1"/>
    </source>
</evidence>
<dbReference type="RefSeq" id="WP_128489969.1">
    <property type="nucleotide sequence ID" value="NZ_JBHLXB010000025.1"/>
</dbReference>
<dbReference type="OrthoDB" id="5918880at2"/>
<name>A0A444M9Y2_9RHOB</name>
<accession>A0A444M9Y2</accession>
<dbReference type="InterPro" id="IPR018912">
    <property type="entry name" value="DUF2478"/>
</dbReference>
<sequence>MTRPLLAALLFDDGAAPDPMIAAVLECHPGLRVAGLLQSPVREGDCDCRDLTVRNLQTGEVHAITQNLGTQSRGCRLDGGALAELAGGLLQALDEGPDLLILNRFGKSEAEGGGLRQVLEAALLRGIPTLAPVNPRHIGLWRDYAGDLAEEVPCQPQALENWISRALEPGEIFL</sequence>
<protein>
    <submittedName>
        <fullName evidence="1">DUF2478 domain-containing protein</fullName>
    </submittedName>
</protein>
<evidence type="ECO:0000313" key="2">
    <source>
        <dbReference type="Proteomes" id="UP000287168"/>
    </source>
</evidence>
<reference evidence="1 2" key="1">
    <citation type="journal article" date="2015" name="Int. J. Syst. Evol. Microbiol.">
        <title>Gemmobacter intermedius sp. nov., isolated from a white stork (Ciconia ciconia).</title>
        <authorList>
            <person name="Kampfer P."/>
            <person name="Jerzak L."/>
            <person name="Wilharm G."/>
            <person name="Golke J."/>
            <person name="Busse H.J."/>
            <person name="Glaeser S.P."/>
        </authorList>
    </citation>
    <scope>NUCLEOTIDE SEQUENCE [LARGE SCALE GENOMIC DNA]</scope>
    <source>
        <strain evidence="1 2">119/4</strain>
    </source>
</reference>
<comment type="caution">
    <text evidence="1">The sequence shown here is derived from an EMBL/GenBank/DDBJ whole genome shotgun (WGS) entry which is preliminary data.</text>
</comment>